<evidence type="ECO:0000313" key="4">
    <source>
        <dbReference type="EMBL" id="MFD1343477.1"/>
    </source>
</evidence>
<sequence length="199" mass="22309">MPDLDLDDFLDRLSRRLHLREPTHFERVRESPYLPAAGAALAVGATVVVGLFLWRSFAHAEGSGRPITLIPERGSESLENDGVFADLDPETRSLVGLKWENRPVVIFAPSRAHPGYGKQRKILEEVRDGLIDRDIVVLSDTDPAQEGALRDRYGAHEFEVLLIGKDGAIKLRRTEPVSAQELFETIDAMPMRQREMKDG</sequence>
<evidence type="ECO:0000313" key="5">
    <source>
        <dbReference type="Proteomes" id="UP001597135"/>
    </source>
</evidence>
<gene>
    <name evidence="4" type="ORF">ACFQ4E_13695</name>
</gene>
<keyword evidence="1" id="KW-0732">Signal</keyword>
<feature type="transmembrane region" description="Helical" evidence="2">
    <location>
        <begin position="33"/>
        <end position="54"/>
    </location>
</feature>
<proteinExistence type="predicted"/>
<keyword evidence="2" id="KW-0472">Membrane</keyword>
<feature type="domain" description="DUF4174" evidence="3">
    <location>
        <begin position="96"/>
        <end position="195"/>
    </location>
</feature>
<name>A0ABW3ZKR3_9RHOB</name>
<accession>A0ABW3ZKR3</accession>
<dbReference type="EMBL" id="JBHTMU010000025">
    <property type="protein sequence ID" value="MFD1343477.1"/>
    <property type="molecule type" value="Genomic_DNA"/>
</dbReference>
<evidence type="ECO:0000259" key="3">
    <source>
        <dbReference type="Pfam" id="PF13778"/>
    </source>
</evidence>
<keyword evidence="5" id="KW-1185">Reference proteome</keyword>
<comment type="caution">
    <text evidence="4">The sequence shown here is derived from an EMBL/GenBank/DDBJ whole genome shotgun (WGS) entry which is preliminary data.</text>
</comment>
<dbReference type="InterPro" id="IPR025232">
    <property type="entry name" value="DUF4174"/>
</dbReference>
<reference evidence="5" key="1">
    <citation type="journal article" date="2019" name="Int. J. Syst. Evol. Microbiol.">
        <title>The Global Catalogue of Microorganisms (GCM) 10K type strain sequencing project: providing services to taxonomists for standard genome sequencing and annotation.</title>
        <authorList>
            <consortium name="The Broad Institute Genomics Platform"/>
            <consortium name="The Broad Institute Genome Sequencing Center for Infectious Disease"/>
            <person name="Wu L."/>
            <person name="Ma J."/>
        </authorList>
    </citation>
    <scope>NUCLEOTIDE SEQUENCE [LARGE SCALE GENOMIC DNA]</scope>
    <source>
        <strain evidence="5">CCUG 62953</strain>
    </source>
</reference>
<dbReference type="RefSeq" id="WP_386804474.1">
    <property type="nucleotide sequence ID" value="NZ_JBHTMU010000025.1"/>
</dbReference>
<dbReference type="Pfam" id="PF13778">
    <property type="entry name" value="DUF4174"/>
    <property type="match status" value="1"/>
</dbReference>
<dbReference type="Proteomes" id="UP001597135">
    <property type="component" value="Unassembled WGS sequence"/>
</dbReference>
<organism evidence="4 5">
    <name type="scientific">Litorisediminicola beolgyonensis</name>
    <dbReference type="NCBI Taxonomy" id="1173614"/>
    <lineage>
        <taxon>Bacteria</taxon>
        <taxon>Pseudomonadati</taxon>
        <taxon>Pseudomonadota</taxon>
        <taxon>Alphaproteobacteria</taxon>
        <taxon>Rhodobacterales</taxon>
        <taxon>Paracoccaceae</taxon>
        <taxon>Litorisediminicola</taxon>
    </lineage>
</organism>
<evidence type="ECO:0000256" key="1">
    <source>
        <dbReference type="ARBA" id="ARBA00022729"/>
    </source>
</evidence>
<evidence type="ECO:0000256" key="2">
    <source>
        <dbReference type="SAM" id="Phobius"/>
    </source>
</evidence>
<keyword evidence="2" id="KW-1133">Transmembrane helix</keyword>
<keyword evidence="2" id="KW-0812">Transmembrane</keyword>
<protein>
    <submittedName>
        <fullName evidence="4">DUF4174 domain-containing protein</fullName>
    </submittedName>
</protein>